<organism evidence="1">
    <name type="scientific">marine metagenome</name>
    <dbReference type="NCBI Taxonomy" id="408172"/>
    <lineage>
        <taxon>unclassified sequences</taxon>
        <taxon>metagenomes</taxon>
        <taxon>ecological metagenomes</taxon>
    </lineage>
</organism>
<dbReference type="Gene3D" id="3.20.20.150">
    <property type="entry name" value="Divalent-metal-dependent TIM barrel enzymes"/>
    <property type="match status" value="1"/>
</dbReference>
<dbReference type="InterPro" id="IPR036237">
    <property type="entry name" value="Xyl_isomerase-like_sf"/>
</dbReference>
<evidence type="ECO:0008006" key="2">
    <source>
        <dbReference type="Google" id="ProtNLM"/>
    </source>
</evidence>
<sequence length="72" mass="7952">MKLGLVTYNMAKDWDVPTIIKNCQDTGFEGVELRTTHAHKVEVELSASQREEIRQAFGDSPVELAGLGSAFD</sequence>
<accession>A0A382E2N8</accession>
<dbReference type="SUPFAM" id="SSF51658">
    <property type="entry name" value="Xylose isomerase-like"/>
    <property type="match status" value="1"/>
</dbReference>
<evidence type="ECO:0000313" key="1">
    <source>
        <dbReference type="EMBL" id="SVB44970.1"/>
    </source>
</evidence>
<name>A0A382E2N8_9ZZZZ</name>
<dbReference type="EMBL" id="UINC01042390">
    <property type="protein sequence ID" value="SVB44970.1"/>
    <property type="molecule type" value="Genomic_DNA"/>
</dbReference>
<dbReference type="AlphaFoldDB" id="A0A382E2N8"/>
<gene>
    <name evidence="1" type="ORF">METZ01_LOCUS197824</name>
</gene>
<feature type="non-terminal residue" evidence="1">
    <location>
        <position position="72"/>
    </location>
</feature>
<feature type="non-terminal residue" evidence="1">
    <location>
        <position position="1"/>
    </location>
</feature>
<reference evidence="1" key="1">
    <citation type="submission" date="2018-05" db="EMBL/GenBank/DDBJ databases">
        <authorList>
            <person name="Lanie J.A."/>
            <person name="Ng W.-L."/>
            <person name="Kazmierczak K.M."/>
            <person name="Andrzejewski T.M."/>
            <person name="Davidsen T.M."/>
            <person name="Wayne K.J."/>
            <person name="Tettelin H."/>
            <person name="Glass J.I."/>
            <person name="Rusch D."/>
            <person name="Podicherti R."/>
            <person name="Tsui H.-C.T."/>
            <person name="Winkler M.E."/>
        </authorList>
    </citation>
    <scope>NUCLEOTIDE SEQUENCE</scope>
</reference>
<proteinExistence type="predicted"/>
<protein>
    <recommendedName>
        <fullName evidence="2">Xylose isomerase-like TIM barrel domain-containing protein</fullName>
    </recommendedName>
</protein>